<keyword evidence="4" id="KW-1185">Reference proteome</keyword>
<dbReference type="EMBL" id="KZ107842">
    <property type="protein sequence ID" value="OSS50392.1"/>
    <property type="molecule type" value="Genomic_DNA"/>
</dbReference>
<keyword evidence="2" id="KW-0472">Membrane</keyword>
<feature type="compositionally biased region" description="Polar residues" evidence="1">
    <location>
        <begin position="66"/>
        <end position="76"/>
    </location>
</feature>
<dbReference type="STRING" id="105696.A0A1Y2M312"/>
<keyword evidence="2" id="KW-1133">Transmembrane helix</keyword>
<dbReference type="InParanoid" id="A0A1Y2M312"/>
<dbReference type="Proteomes" id="UP000193240">
    <property type="component" value="Unassembled WGS sequence"/>
</dbReference>
<feature type="region of interest" description="Disordered" evidence="1">
    <location>
        <begin position="63"/>
        <end position="84"/>
    </location>
</feature>
<organism evidence="3 4">
    <name type="scientific">Epicoccum nigrum</name>
    <name type="common">Soil fungus</name>
    <name type="synonym">Epicoccum purpurascens</name>
    <dbReference type="NCBI Taxonomy" id="105696"/>
    <lineage>
        <taxon>Eukaryota</taxon>
        <taxon>Fungi</taxon>
        <taxon>Dikarya</taxon>
        <taxon>Ascomycota</taxon>
        <taxon>Pezizomycotina</taxon>
        <taxon>Dothideomycetes</taxon>
        <taxon>Pleosporomycetidae</taxon>
        <taxon>Pleosporales</taxon>
        <taxon>Pleosporineae</taxon>
        <taxon>Didymellaceae</taxon>
        <taxon>Epicoccum</taxon>
    </lineage>
</organism>
<evidence type="ECO:0000256" key="2">
    <source>
        <dbReference type="SAM" id="Phobius"/>
    </source>
</evidence>
<evidence type="ECO:0000313" key="4">
    <source>
        <dbReference type="Proteomes" id="UP000193240"/>
    </source>
</evidence>
<sequence>MMEFFSSVLRGPWRSDPIYTLVHSSPRNSQDNPRTFEGRQTMASNVTTALNSTTGLQVAGKLENDYTPSASSSETSLPHAGADKRGTTWAASGLKTSHYRPVETYEGIHRYDPEFEWEPEEERKIIRKIDKRICTFVCLMFFALQLGMMHYIFCSDKH</sequence>
<gene>
    <name evidence="3" type="ORF">B5807_04928</name>
</gene>
<feature type="transmembrane region" description="Helical" evidence="2">
    <location>
        <begin position="133"/>
        <end position="153"/>
    </location>
</feature>
<accession>A0A1Y2M312</accession>
<proteinExistence type="predicted"/>
<evidence type="ECO:0000313" key="3">
    <source>
        <dbReference type="EMBL" id="OSS50392.1"/>
    </source>
</evidence>
<reference evidence="3 4" key="1">
    <citation type="journal article" date="2017" name="Genome Announc.">
        <title>Genome sequence of the saprophytic ascomycete Epicoccum nigrum ICMP 19927 strain isolated from New Zealand.</title>
        <authorList>
            <person name="Fokin M."/>
            <person name="Fleetwood D."/>
            <person name="Weir B.S."/>
            <person name="Villas-Boas S.G."/>
        </authorList>
    </citation>
    <scope>NUCLEOTIDE SEQUENCE [LARGE SCALE GENOMIC DNA]</scope>
    <source>
        <strain evidence="3 4">ICMP 19927</strain>
    </source>
</reference>
<keyword evidence="2" id="KW-0812">Transmembrane</keyword>
<name>A0A1Y2M312_EPING</name>
<protein>
    <submittedName>
        <fullName evidence="3">Uncharacterized protein</fullName>
    </submittedName>
</protein>
<dbReference type="AlphaFoldDB" id="A0A1Y2M312"/>
<evidence type="ECO:0000256" key="1">
    <source>
        <dbReference type="SAM" id="MobiDB-lite"/>
    </source>
</evidence>